<accession>A0AA88GA50</accession>
<dbReference type="SUPFAM" id="SSF56112">
    <property type="entry name" value="Protein kinase-like (PK-like)"/>
    <property type="match status" value="1"/>
</dbReference>
<dbReference type="PROSITE" id="PS00916">
    <property type="entry name" value="PI3_4_KINASE_2"/>
    <property type="match status" value="1"/>
</dbReference>
<dbReference type="Gene3D" id="1.10.1070.11">
    <property type="entry name" value="Phosphatidylinositol 3-/4-kinase, catalytic domain"/>
    <property type="match status" value="1"/>
</dbReference>
<name>A0AA88GA50_NAELO</name>
<protein>
    <recommendedName>
        <fullName evidence="2">1-phosphatidylinositol 4-kinase</fullName>
        <ecNumber evidence="2">2.7.1.67</ecNumber>
    </recommendedName>
</protein>
<evidence type="ECO:0000313" key="8">
    <source>
        <dbReference type="Proteomes" id="UP000816034"/>
    </source>
</evidence>
<feature type="domain" description="PI3K/PI4K catalytic" evidence="6">
    <location>
        <begin position="486"/>
        <end position="760"/>
    </location>
</feature>
<evidence type="ECO:0000256" key="2">
    <source>
        <dbReference type="ARBA" id="ARBA00012169"/>
    </source>
</evidence>
<dbReference type="SUPFAM" id="SSF48371">
    <property type="entry name" value="ARM repeat"/>
    <property type="match status" value="1"/>
</dbReference>
<dbReference type="GO" id="GO:0005737">
    <property type="term" value="C:cytoplasm"/>
    <property type="evidence" value="ECO:0007669"/>
    <property type="project" value="TreeGrafter"/>
</dbReference>
<dbReference type="InterPro" id="IPR011009">
    <property type="entry name" value="Kinase-like_dom_sf"/>
</dbReference>
<dbReference type="PANTHER" id="PTHR10048:SF22">
    <property type="entry name" value="PHOSPHATIDYLINOSITOL 4-KINASE BETA"/>
    <property type="match status" value="1"/>
</dbReference>
<dbReference type="Gene3D" id="3.30.1010.10">
    <property type="entry name" value="Phosphatidylinositol 3-kinase Catalytic Subunit, Chain A, domain 4"/>
    <property type="match status" value="1"/>
</dbReference>
<dbReference type="Proteomes" id="UP000816034">
    <property type="component" value="Unassembled WGS sequence"/>
</dbReference>
<dbReference type="InterPro" id="IPR016024">
    <property type="entry name" value="ARM-type_fold"/>
</dbReference>
<dbReference type="GO" id="GO:0046854">
    <property type="term" value="P:phosphatidylinositol phosphate biosynthetic process"/>
    <property type="evidence" value="ECO:0007669"/>
    <property type="project" value="InterPro"/>
</dbReference>
<dbReference type="FunFam" id="1.10.1070.11:FF:000016">
    <property type="entry name" value="PIK1p Phosphatidylinositol 4-kinase"/>
    <property type="match status" value="1"/>
</dbReference>
<dbReference type="InterPro" id="IPR042236">
    <property type="entry name" value="PI3K_accessory_sf"/>
</dbReference>
<dbReference type="PROSITE" id="PS50290">
    <property type="entry name" value="PI3_4_KINASE_3"/>
    <property type="match status" value="1"/>
</dbReference>
<dbReference type="EMBL" id="PYSW02000048">
    <property type="protein sequence ID" value="KAG2374102.1"/>
    <property type="molecule type" value="Genomic_DNA"/>
</dbReference>
<proteinExistence type="predicted"/>
<dbReference type="InterPro" id="IPR036940">
    <property type="entry name" value="PI3/4_kinase_cat_sf"/>
</dbReference>
<comment type="caution">
    <text evidence="7">The sequence shown here is derived from an EMBL/GenBank/DDBJ whole genome shotgun (WGS) entry which is preliminary data.</text>
</comment>
<evidence type="ECO:0000259" key="6">
    <source>
        <dbReference type="PROSITE" id="PS50290"/>
    </source>
</evidence>
<dbReference type="CDD" id="cd05168">
    <property type="entry name" value="PI4Kc_III_beta"/>
    <property type="match status" value="1"/>
</dbReference>
<feature type="compositionally biased region" description="Basic and acidic residues" evidence="5">
    <location>
        <begin position="396"/>
        <end position="411"/>
    </location>
</feature>
<dbReference type="GO" id="GO:0004430">
    <property type="term" value="F:1-phosphatidylinositol 4-kinase activity"/>
    <property type="evidence" value="ECO:0007669"/>
    <property type="project" value="UniProtKB-EC"/>
</dbReference>
<dbReference type="SMART" id="SM00146">
    <property type="entry name" value="PI3Kc"/>
    <property type="match status" value="1"/>
</dbReference>
<dbReference type="InterPro" id="IPR015433">
    <property type="entry name" value="PI3/4_kinase"/>
</dbReference>
<dbReference type="GO" id="GO:0048015">
    <property type="term" value="P:phosphatidylinositol-mediated signaling"/>
    <property type="evidence" value="ECO:0007669"/>
    <property type="project" value="TreeGrafter"/>
</dbReference>
<organism evidence="7 8">
    <name type="scientific">Naegleria lovaniensis</name>
    <name type="common">Amoeba</name>
    <dbReference type="NCBI Taxonomy" id="51637"/>
    <lineage>
        <taxon>Eukaryota</taxon>
        <taxon>Discoba</taxon>
        <taxon>Heterolobosea</taxon>
        <taxon>Tetramitia</taxon>
        <taxon>Eutetramitia</taxon>
        <taxon>Vahlkampfiidae</taxon>
        <taxon>Naegleria</taxon>
    </lineage>
</organism>
<dbReference type="GO" id="GO:0016020">
    <property type="term" value="C:membrane"/>
    <property type="evidence" value="ECO:0007669"/>
    <property type="project" value="TreeGrafter"/>
</dbReference>
<comment type="catalytic activity">
    <reaction evidence="1">
        <text>a 1,2-diacyl-sn-glycero-3-phospho-(1D-myo-inositol) + ATP = a 1,2-diacyl-sn-glycero-3-phospho-(1D-myo-inositol 4-phosphate) + ADP + H(+)</text>
        <dbReference type="Rhea" id="RHEA:19877"/>
        <dbReference type="ChEBI" id="CHEBI:15378"/>
        <dbReference type="ChEBI" id="CHEBI:30616"/>
        <dbReference type="ChEBI" id="CHEBI:57880"/>
        <dbReference type="ChEBI" id="CHEBI:58178"/>
        <dbReference type="ChEBI" id="CHEBI:456216"/>
        <dbReference type="EC" id="2.7.1.67"/>
    </reaction>
</comment>
<dbReference type="Gene3D" id="1.25.40.70">
    <property type="entry name" value="Phosphatidylinositol 3-kinase, accessory domain (PIK)"/>
    <property type="match status" value="1"/>
</dbReference>
<evidence type="ECO:0000256" key="5">
    <source>
        <dbReference type="SAM" id="MobiDB-lite"/>
    </source>
</evidence>
<gene>
    <name evidence="7" type="ORF">C9374_011181</name>
</gene>
<sequence length="775" mass="89717">MKKTHHYGLDDAGMIPEAFELPSKQEVIVLEGNGAVHEVLPQHLLNEEDAKSNVSASSTVSDQEEFEYKPVTNLVEYFSDENNRKQIDVVLHCLAKLEEESSDKTKAVEHNGKFQFLCNILYELDKYELEFYMLQLLNTYMMKAGDGDSHLERYILEICAHSMHFGIKLSWLLDAELYTLENQLAQSPNNIKLKKRAQRGMIFRNLVEKVTINQVVPINYMNDNFLNTSILQVDAEVTSEEPTDEEKSKMTSFVLQNVFSKQRRSNYFNDEHYFVHTLTDLSYRLKAYPPGDIRKHRMKAELERINQTIPYGVYYPLCDSKTKHCRILRVCTDACRVFSTKERVPILCVFEVVQSEHTCNQPENILQFEENPDGEYKIWDCMINKTLDPGQLIRVSSEHSNEPKSTLKKENSSSSIKAPLHEEKRTSIVSNAEPTSHNSPMLEKPIHSKSTSELPILHIPNLNNDEFVLIEKSDADKHIEEVAQEMDSVFGESFEKIKAKYRTLSPYGSVPGWDLKSVIVKANDDIRQEIFAMQLIKLFAQIFEEEKLPIYIRPYEIIVTSGNCGMLETVRDTVSIDGLKKKFPNFTTLKDYFIRVYGSPTSNTFIRAQTNFVESVVGYSLITYILQIKDRHNGNILLDREGHMIHIDFGFFLGISPGGVKFENSPFKLPQDWVDLMGELFDLHFRPVFYVAYSALRKPRNMNRLLNLVEMMIGANYKCFDNNHANIMRDLRNRFYPNLSDDDFAKTARKLVDDSMDNWFTKKYDQYQYLTNGIL</sequence>
<dbReference type="InterPro" id="IPR049160">
    <property type="entry name" value="PI4KB-PIK1_PIK"/>
</dbReference>
<dbReference type="InterPro" id="IPR000403">
    <property type="entry name" value="PI3/4_kinase_cat_dom"/>
</dbReference>
<dbReference type="EC" id="2.7.1.67" evidence="2"/>
<keyword evidence="8" id="KW-1185">Reference proteome</keyword>
<evidence type="ECO:0000256" key="4">
    <source>
        <dbReference type="ARBA" id="ARBA00022777"/>
    </source>
</evidence>
<evidence type="ECO:0000256" key="3">
    <source>
        <dbReference type="ARBA" id="ARBA00022679"/>
    </source>
</evidence>
<dbReference type="InterPro" id="IPR057754">
    <property type="entry name" value="PI4-kinase_beta/PIK1_cat"/>
</dbReference>
<keyword evidence="3" id="KW-0808">Transferase</keyword>
<evidence type="ECO:0000256" key="1">
    <source>
        <dbReference type="ARBA" id="ARBA00001686"/>
    </source>
</evidence>
<feature type="compositionally biased region" description="Polar residues" evidence="5">
    <location>
        <begin position="427"/>
        <end position="439"/>
    </location>
</feature>
<dbReference type="AlphaFoldDB" id="A0AA88GA50"/>
<evidence type="ECO:0000313" key="7">
    <source>
        <dbReference type="EMBL" id="KAG2374102.1"/>
    </source>
</evidence>
<dbReference type="PANTHER" id="PTHR10048">
    <property type="entry name" value="PHOSPHATIDYLINOSITOL KINASE"/>
    <property type="match status" value="1"/>
</dbReference>
<dbReference type="PROSITE" id="PS00915">
    <property type="entry name" value="PI3_4_KINASE_1"/>
    <property type="match status" value="1"/>
</dbReference>
<dbReference type="InterPro" id="IPR018936">
    <property type="entry name" value="PI3/4_kinase_CS"/>
</dbReference>
<dbReference type="GeneID" id="68103635"/>
<dbReference type="RefSeq" id="XP_044543276.1">
    <property type="nucleotide sequence ID" value="XM_044686808.1"/>
</dbReference>
<dbReference type="Pfam" id="PF00454">
    <property type="entry name" value="PI3_PI4_kinase"/>
    <property type="match status" value="1"/>
</dbReference>
<keyword evidence="4" id="KW-0418">Kinase</keyword>
<feature type="region of interest" description="Disordered" evidence="5">
    <location>
        <begin position="396"/>
        <end position="447"/>
    </location>
</feature>
<reference evidence="7 8" key="1">
    <citation type="journal article" date="2018" name="BMC Genomics">
        <title>The genome of Naegleria lovaniensis, the basis for a comparative approach to unravel pathogenicity factors of the human pathogenic amoeba N. fowleri.</title>
        <authorList>
            <person name="Liechti N."/>
            <person name="Schurch N."/>
            <person name="Bruggmann R."/>
            <person name="Wittwer M."/>
        </authorList>
    </citation>
    <scope>NUCLEOTIDE SEQUENCE [LARGE SCALE GENOMIC DNA]</scope>
    <source>
        <strain evidence="7 8">ATCC 30569</strain>
    </source>
</reference>
<dbReference type="Pfam" id="PF21245">
    <property type="entry name" value="PI4KB-PIK1_PIK"/>
    <property type="match status" value="1"/>
</dbReference>